<gene>
    <name evidence="5" type="ORF">MJA45_19860</name>
</gene>
<keyword evidence="3" id="KW-0804">Transcription</keyword>
<dbReference type="Pfam" id="PF01047">
    <property type="entry name" value="MarR"/>
    <property type="match status" value="1"/>
</dbReference>
<dbReference type="InterPro" id="IPR036388">
    <property type="entry name" value="WH-like_DNA-bd_sf"/>
</dbReference>
<evidence type="ECO:0000313" key="5">
    <source>
        <dbReference type="EMBL" id="WNQ09867.1"/>
    </source>
</evidence>
<keyword evidence="1" id="KW-0805">Transcription regulation</keyword>
<dbReference type="InterPro" id="IPR036390">
    <property type="entry name" value="WH_DNA-bd_sf"/>
</dbReference>
<evidence type="ECO:0000256" key="1">
    <source>
        <dbReference type="ARBA" id="ARBA00023015"/>
    </source>
</evidence>
<dbReference type="GO" id="GO:0003700">
    <property type="term" value="F:DNA-binding transcription factor activity"/>
    <property type="evidence" value="ECO:0007669"/>
    <property type="project" value="InterPro"/>
</dbReference>
<evidence type="ECO:0000313" key="6">
    <source>
        <dbReference type="Proteomes" id="UP001305702"/>
    </source>
</evidence>
<dbReference type="RefSeq" id="WP_315603641.1">
    <property type="nucleotide sequence ID" value="NZ_CP130318.1"/>
</dbReference>
<keyword evidence="6" id="KW-1185">Reference proteome</keyword>
<evidence type="ECO:0000259" key="4">
    <source>
        <dbReference type="PROSITE" id="PS50995"/>
    </source>
</evidence>
<dbReference type="KEGG" id="paun:MJA45_19860"/>
<evidence type="ECO:0000256" key="2">
    <source>
        <dbReference type="ARBA" id="ARBA00023125"/>
    </source>
</evidence>
<organism evidence="5 6">
    <name type="scientific">Paenibacillus aurantius</name>
    <dbReference type="NCBI Taxonomy" id="2918900"/>
    <lineage>
        <taxon>Bacteria</taxon>
        <taxon>Bacillati</taxon>
        <taxon>Bacillota</taxon>
        <taxon>Bacilli</taxon>
        <taxon>Bacillales</taxon>
        <taxon>Paenibacillaceae</taxon>
        <taxon>Paenibacillus</taxon>
    </lineage>
</organism>
<keyword evidence="2" id="KW-0238">DNA-binding</keyword>
<accession>A0AA96RDI5</accession>
<proteinExistence type="predicted"/>
<dbReference type="Gene3D" id="1.10.10.10">
    <property type="entry name" value="Winged helix-like DNA-binding domain superfamily/Winged helix DNA-binding domain"/>
    <property type="match status" value="1"/>
</dbReference>
<dbReference type="PANTHER" id="PTHR42756">
    <property type="entry name" value="TRANSCRIPTIONAL REGULATOR, MARR"/>
    <property type="match status" value="1"/>
</dbReference>
<dbReference type="EMBL" id="CP130318">
    <property type="protein sequence ID" value="WNQ09867.1"/>
    <property type="molecule type" value="Genomic_DNA"/>
</dbReference>
<dbReference type="SUPFAM" id="SSF46785">
    <property type="entry name" value="Winged helix' DNA-binding domain"/>
    <property type="match status" value="1"/>
</dbReference>
<dbReference type="InterPro" id="IPR000835">
    <property type="entry name" value="HTH_MarR-typ"/>
</dbReference>
<dbReference type="PROSITE" id="PS50995">
    <property type="entry name" value="HTH_MARR_2"/>
    <property type="match status" value="1"/>
</dbReference>
<dbReference type="SMART" id="SM00347">
    <property type="entry name" value="HTH_MARR"/>
    <property type="match status" value="1"/>
</dbReference>
<evidence type="ECO:0000256" key="3">
    <source>
        <dbReference type="ARBA" id="ARBA00023163"/>
    </source>
</evidence>
<dbReference type="PRINTS" id="PR00598">
    <property type="entry name" value="HTHMARR"/>
</dbReference>
<name>A0AA96RDI5_9BACL</name>
<dbReference type="PANTHER" id="PTHR42756:SF1">
    <property type="entry name" value="TRANSCRIPTIONAL REPRESSOR OF EMRAB OPERON"/>
    <property type="match status" value="1"/>
</dbReference>
<reference evidence="5 6" key="1">
    <citation type="submission" date="2022-02" db="EMBL/GenBank/DDBJ databases">
        <title>Paenibacillus sp. MBLB1776 Whole Genome Shotgun Sequencing.</title>
        <authorList>
            <person name="Hwang C.Y."/>
            <person name="Cho E.-S."/>
            <person name="Seo M.-J."/>
        </authorList>
    </citation>
    <scope>NUCLEOTIDE SEQUENCE [LARGE SCALE GENOMIC DNA]</scope>
    <source>
        <strain evidence="5 6">MBLB1776</strain>
    </source>
</reference>
<dbReference type="GO" id="GO:0003677">
    <property type="term" value="F:DNA binding"/>
    <property type="evidence" value="ECO:0007669"/>
    <property type="project" value="UniProtKB-KW"/>
</dbReference>
<feature type="domain" description="HTH marR-type" evidence="4">
    <location>
        <begin position="5"/>
        <end position="138"/>
    </location>
</feature>
<dbReference type="Proteomes" id="UP001305702">
    <property type="component" value="Chromosome"/>
</dbReference>
<sequence length="145" mass="17094">MKTKKEPFGYLTAMASRVMVRSLTLSLKPYDLTPEQWTVLKRLAEEDDITQKELALRSDKDQPTITRILDILERKQFISRKPNGEDRRSYRILITGKGREHQELVRPLVEEQFESKLLNRIPPEHLEIFKSVLFQMIDNLENTPD</sequence>
<dbReference type="AlphaFoldDB" id="A0AA96RDI5"/>
<protein>
    <submittedName>
        <fullName evidence="5">MarR family transcriptional regulator</fullName>
    </submittedName>
</protein>